<proteinExistence type="predicted"/>
<reference evidence="2 3" key="1">
    <citation type="journal article" date="2013" name="Genome Biol. Evol.">
        <title>Genomes of Stigonematalean cyanobacteria (subsection V) and the evolution of oxygenic photosynthesis from prokaryotes to plastids.</title>
        <authorList>
            <person name="Dagan T."/>
            <person name="Roettger M."/>
            <person name="Stucken K."/>
            <person name="Landan G."/>
            <person name="Koch R."/>
            <person name="Major P."/>
            <person name="Gould S.B."/>
            <person name="Goremykin V.V."/>
            <person name="Rippka R."/>
            <person name="Tandeau de Marsac N."/>
            <person name="Gugger M."/>
            <person name="Lockhart P.J."/>
            <person name="Allen J.F."/>
            <person name="Brune I."/>
            <person name="Maus I."/>
            <person name="Puhler A."/>
            <person name="Martin W.F."/>
        </authorList>
    </citation>
    <scope>NUCLEOTIDE SEQUENCE [LARGE SCALE GENOMIC DNA]</scope>
    <source>
        <strain evidence="2 3">PCC 7110</strain>
    </source>
</reference>
<dbReference type="Proteomes" id="UP000076925">
    <property type="component" value="Unassembled WGS sequence"/>
</dbReference>
<dbReference type="EMBL" id="ANNX02000052">
    <property type="protein sequence ID" value="KYC35140.1"/>
    <property type="molecule type" value="Genomic_DNA"/>
</dbReference>
<evidence type="ECO:0000313" key="2">
    <source>
        <dbReference type="EMBL" id="KYC35140.1"/>
    </source>
</evidence>
<evidence type="ECO:0000313" key="3">
    <source>
        <dbReference type="Proteomes" id="UP000076925"/>
    </source>
</evidence>
<dbReference type="STRING" id="128403.WA1_08210"/>
<protein>
    <submittedName>
        <fullName evidence="2">Uncharacterized protein</fullName>
    </submittedName>
</protein>
<evidence type="ECO:0000256" key="1">
    <source>
        <dbReference type="SAM" id="Coils"/>
    </source>
</evidence>
<name>A0A139WRT1_9CYAN</name>
<dbReference type="AlphaFoldDB" id="A0A139WRT1"/>
<keyword evidence="3" id="KW-1185">Reference proteome</keyword>
<comment type="caution">
    <text evidence="2">The sequence shown here is derived from an EMBL/GenBank/DDBJ whole genome shotgun (WGS) entry which is preliminary data.</text>
</comment>
<accession>A0A139WRT1</accession>
<organism evidence="2 3">
    <name type="scientific">Scytonema hofmannii PCC 7110</name>
    <dbReference type="NCBI Taxonomy" id="128403"/>
    <lineage>
        <taxon>Bacteria</taxon>
        <taxon>Bacillati</taxon>
        <taxon>Cyanobacteriota</taxon>
        <taxon>Cyanophyceae</taxon>
        <taxon>Nostocales</taxon>
        <taxon>Scytonemataceae</taxon>
        <taxon>Scytonema</taxon>
    </lineage>
</organism>
<keyword evidence="1" id="KW-0175">Coiled coil</keyword>
<sequence length="74" mass="8680">MEARLFTAIIYCLTCGHFRTTTEFLSVHKQELENTNKVIKKAKDHGWERQIEMNEKVKRNLEKIISSLESENGL</sequence>
<feature type="coiled-coil region" evidence="1">
    <location>
        <begin position="25"/>
        <end position="71"/>
    </location>
</feature>
<gene>
    <name evidence="2" type="ORF">WA1_08210</name>
</gene>